<comment type="caution">
    <text evidence="1">The sequence shown here is derived from an EMBL/GenBank/DDBJ whole genome shotgun (WGS) entry which is preliminary data.</text>
</comment>
<dbReference type="EMBL" id="QWZQ01000027">
    <property type="protein sequence ID" value="RRK10163.1"/>
    <property type="molecule type" value="Genomic_DNA"/>
</dbReference>
<evidence type="ECO:0000313" key="2">
    <source>
        <dbReference type="Proteomes" id="UP000283633"/>
    </source>
</evidence>
<protein>
    <submittedName>
        <fullName evidence="1">Uncharacterized protein</fullName>
    </submittedName>
</protein>
<keyword evidence="2" id="KW-1185">Reference proteome</keyword>
<reference evidence="1 2" key="1">
    <citation type="submission" date="2018-08" db="EMBL/GenBank/DDBJ databases">
        <title>Genome Lactobacillus garii FI11369.</title>
        <authorList>
            <person name="Diaz M."/>
            <person name="Narbad A."/>
        </authorList>
    </citation>
    <scope>NUCLEOTIDE SEQUENCE [LARGE SCALE GENOMIC DNA]</scope>
    <source>
        <strain evidence="1 2">FI11369</strain>
    </source>
</reference>
<evidence type="ECO:0000313" key="1">
    <source>
        <dbReference type="EMBL" id="RRK10163.1"/>
    </source>
</evidence>
<feature type="non-terminal residue" evidence="1">
    <location>
        <position position="1"/>
    </location>
</feature>
<proteinExistence type="predicted"/>
<dbReference type="Proteomes" id="UP000283633">
    <property type="component" value="Unassembled WGS sequence"/>
</dbReference>
<dbReference type="AlphaFoldDB" id="A0A3R8J783"/>
<dbReference type="RefSeq" id="WP_225422837.1">
    <property type="nucleotide sequence ID" value="NZ_QWZQ01000027.1"/>
</dbReference>
<accession>A0A3R8J783</accession>
<name>A0A3R8J783_9LACO</name>
<sequence length="151" mass="17251">FVRNTLSVIFMVDMCRKMTSQQRKKTVFAFTDNGCENRNGQNMLLKYIKDNQAHAKVIHLDCIADLSSPVIYANSKIIKKLEGQDQELILKSIDELDYAHIGKKDIVITNGTVKQNSIEIASEKLMEKNFDLDMMEKNFNSVQKSIINFAS</sequence>
<gene>
    <name evidence="1" type="ORF">D1831_08710</name>
</gene>
<organism evidence="1 2">
    <name type="scientific">Lactiplantibacillus garii</name>
    <dbReference type="NCBI Taxonomy" id="2306423"/>
    <lineage>
        <taxon>Bacteria</taxon>
        <taxon>Bacillati</taxon>
        <taxon>Bacillota</taxon>
        <taxon>Bacilli</taxon>
        <taxon>Lactobacillales</taxon>
        <taxon>Lactobacillaceae</taxon>
        <taxon>Lactiplantibacillus</taxon>
    </lineage>
</organism>